<dbReference type="InterPro" id="IPR011990">
    <property type="entry name" value="TPR-like_helical_dom_sf"/>
</dbReference>
<evidence type="ECO:0000259" key="5">
    <source>
        <dbReference type="PROSITE" id="PS51745"/>
    </source>
</evidence>
<dbReference type="PANTHER" id="PTHR46183:SF4">
    <property type="entry name" value="PROTEIN PHOX4"/>
    <property type="match status" value="1"/>
</dbReference>
<evidence type="ECO:0000256" key="3">
    <source>
        <dbReference type="PROSITE-ProRule" id="PRU00339"/>
    </source>
</evidence>
<dbReference type="InterPro" id="IPR044517">
    <property type="entry name" value="PHOX1-4"/>
</dbReference>
<organism evidence="6 7">
    <name type="scientific">Canna indica</name>
    <name type="common">Indian-shot</name>
    <dbReference type="NCBI Taxonomy" id="4628"/>
    <lineage>
        <taxon>Eukaryota</taxon>
        <taxon>Viridiplantae</taxon>
        <taxon>Streptophyta</taxon>
        <taxon>Embryophyta</taxon>
        <taxon>Tracheophyta</taxon>
        <taxon>Spermatophyta</taxon>
        <taxon>Magnoliopsida</taxon>
        <taxon>Liliopsida</taxon>
        <taxon>Zingiberales</taxon>
        <taxon>Cannaceae</taxon>
        <taxon>Canna</taxon>
    </lineage>
</organism>
<reference evidence="6 7" key="1">
    <citation type="submission" date="2023-10" db="EMBL/GenBank/DDBJ databases">
        <title>Chromosome-scale genome assembly provides insights into flower coloration mechanisms of Canna indica.</title>
        <authorList>
            <person name="Li C."/>
        </authorList>
    </citation>
    <scope>NUCLEOTIDE SEQUENCE [LARGE SCALE GENOMIC DNA]</scope>
    <source>
        <tissue evidence="6">Flower</tissue>
    </source>
</reference>
<dbReference type="Gene3D" id="3.10.20.90">
    <property type="entry name" value="Phosphatidylinositol 3-kinase Catalytic Subunit, Chain A, domain 1"/>
    <property type="match status" value="1"/>
</dbReference>
<evidence type="ECO:0000313" key="7">
    <source>
        <dbReference type="Proteomes" id="UP001327560"/>
    </source>
</evidence>
<keyword evidence="7" id="KW-1185">Reference proteome</keyword>
<dbReference type="Pfam" id="PF00564">
    <property type="entry name" value="PB1"/>
    <property type="match status" value="1"/>
</dbReference>
<feature type="repeat" description="TPR" evidence="3">
    <location>
        <begin position="45"/>
        <end position="78"/>
    </location>
</feature>
<dbReference type="Gene3D" id="1.25.40.10">
    <property type="entry name" value="Tetratricopeptide repeat domain"/>
    <property type="match status" value="2"/>
</dbReference>
<evidence type="ECO:0000256" key="2">
    <source>
        <dbReference type="ARBA" id="ARBA00022803"/>
    </source>
</evidence>
<dbReference type="SMART" id="SM00666">
    <property type="entry name" value="PB1"/>
    <property type="match status" value="1"/>
</dbReference>
<evidence type="ECO:0000256" key="1">
    <source>
        <dbReference type="ARBA" id="ARBA00022737"/>
    </source>
</evidence>
<sequence>MGKPTGKKSRSSASKLNRTNSKHGRSSEHNPKVFDQDTTIFMDMAKDMKEEGSKLFQKRDYVGALYIYEKAVKLLPKNHIDTAHLHSNMAACYMLMAPEDYHGAIMECNLALEASPKYSKALLKRARCFEALNRLDLAYKDAKFVLTLEPNNLTALEISERVKKAMEKKGITLDEDVILSLPDVVVVKEKPKKNKKKRNKAQEKMITEIEQIVKEEPMKAVKLVFGDDIRWAQIPANCSILHLRETVGKKFPNLKAILIKYKDKEGDLVTITTSEELRWAEESADPQGSIRLFLTEVSPEHEPWFEDAESNSSMRGYGRKNNNISENGSIKNDEEKNLSSYVDDWILQFAELFKNQLGFSSDGYLNLHELGMKLYYEAIEDTVTSEEAQEIFKLAEGKFQEMVALALFNWGNVHMSRARKKLFLSEDASKESILEKVKDAYKWAQTEYTKAGERYEEALKIKPDFYEGHFALGQQLFEQARLSWYYAVGSNIDLDAWPSEEVIGLFNGAEDSMEKGMEMWEKMEKQHLEELSKSLGEKSLLEKMGLNGYFKELTVDETTDQASKMRSQINILWGSMLYERSVVEFKIGLPTWEECLMSAVDKFKHAGVSEADITVTIKNHCANSTSQEGLAFKIDEIVQAWNEMSDAKSWMGGVPSYRLEPLFRRKVPKLHQVLESV</sequence>
<dbReference type="PROSITE" id="PS51745">
    <property type="entry name" value="PB1"/>
    <property type="match status" value="1"/>
</dbReference>
<accession>A0AAQ3K0V0</accession>
<dbReference type="InterPro" id="IPR019734">
    <property type="entry name" value="TPR_rpt"/>
</dbReference>
<dbReference type="PROSITE" id="PS50005">
    <property type="entry name" value="TPR"/>
    <property type="match status" value="1"/>
</dbReference>
<dbReference type="Proteomes" id="UP001327560">
    <property type="component" value="Chromosome 3"/>
</dbReference>
<dbReference type="InterPro" id="IPR053793">
    <property type="entry name" value="PB1-like"/>
</dbReference>
<feature type="region of interest" description="Disordered" evidence="4">
    <location>
        <begin position="1"/>
        <end position="32"/>
    </location>
</feature>
<name>A0AAQ3K0V0_9LILI</name>
<keyword evidence="1" id="KW-0677">Repeat</keyword>
<dbReference type="SUPFAM" id="SSF48452">
    <property type="entry name" value="TPR-like"/>
    <property type="match status" value="1"/>
</dbReference>
<dbReference type="EMBL" id="CP136892">
    <property type="protein sequence ID" value="WOK99964.1"/>
    <property type="molecule type" value="Genomic_DNA"/>
</dbReference>
<dbReference type="InterPro" id="IPR000270">
    <property type="entry name" value="PB1_dom"/>
</dbReference>
<dbReference type="PANTHER" id="PTHR46183">
    <property type="entry name" value="PROTEIN CLMP1"/>
    <property type="match status" value="1"/>
</dbReference>
<dbReference type="SMART" id="SM00028">
    <property type="entry name" value="TPR"/>
    <property type="match status" value="3"/>
</dbReference>
<protein>
    <submittedName>
        <fullName evidence="6">Protein PHOX1</fullName>
    </submittedName>
</protein>
<dbReference type="CDD" id="cd05992">
    <property type="entry name" value="PB1"/>
    <property type="match status" value="1"/>
</dbReference>
<evidence type="ECO:0000256" key="4">
    <source>
        <dbReference type="SAM" id="MobiDB-lite"/>
    </source>
</evidence>
<keyword evidence="2 3" id="KW-0802">TPR repeat</keyword>
<dbReference type="SUPFAM" id="SSF54277">
    <property type="entry name" value="CAD &amp; PB1 domains"/>
    <property type="match status" value="1"/>
</dbReference>
<dbReference type="AlphaFoldDB" id="A0AAQ3K0V0"/>
<proteinExistence type="predicted"/>
<feature type="compositionally biased region" description="Basic residues" evidence="4">
    <location>
        <begin position="1"/>
        <end position="10"/>
    </location>
</feature>
<feature type="domain" description="PB1" evidence="5">
    <location>
        <begin position="218"/>
        <end position="297"/>
    </location>
</feature>
<gene>
    <name evidence="6" type="ORF">Cni_G08676</name>
</gene>
<evidence type="ECO:0000313" key="6">
    <source>
        <dbReference type="EMBL" id="WOK99964.1"/>
    </source>
</evidence>